<feature type="region of interest" description="Disordered" evidence="1">
    <location>
        <begin position="141"/>
        <end position="176"/>
    </location>
</feature>
<comment type="caution">
    <text evidence="2">The sequence shown here is derived from an EMBL/GenBank/DDBJ whole genome shotgun (WGS) entry which is preliminary data.</text>
</comment>
<sequence length="532" mass="59094">MNKDQKKQSSFMVVHIPTYLGIQMDVESRSVCINQKFTLIYAADVEVNDPCGTYLDLARARHGREVCLVVRPSRGRAEGTCCTGNSVLQDFNEGCSGLVEEDRRSPWQKLVLRRWILNQYCEVLRNTRVPERVEKDNPSYFSLSVSTSSTDTTTSPSSNCPSSSTNHTHRSGGHTGLTALFRRRPTCKMGATSSTSVASASTASTSTNHQESSSHRISGSSGSTPSTPTEERVPMLSRSTGNGTTTINQRRSFRNLFRSVSANDHERTQQFLKGDPRPSDVAPPSPYLPHRSHSHSENDRRRPTRDRRVLKSASELLSNDMVYCGLSGDTNDHDDDDDDDDDDQDSTEEVFLGVDDARYYNLSSTLPSPGSAASGQRRHSVGTFLGKDRNTCSGRRPTQTVEVLVEPSSMAPPIPTDTVDGIVRIDDRRDRSSGCRSRRRRHRSSSSKGIYTRIRFITRSASKLEQKVSGKRSDLNDLKSFSSRSIIVVVFVGGLTAFSGNNEKRRPKEIKPLRSPTMDLIKDANLTDAREF</sequence>
<keyword evidence="3" id="KW-1185">Reference proteome</keyword>
<dbReference type="EMBL" id="JACSDZ010000001">
    <property type="protein sequence ID" value="KAF7418127.1"/>
    <property type="molecule type" value="Genomic_DNA"/>
</dbReference>
<feature type="compositionally biased region" description="Basic and acidic residues" evidence="1">
    <location>
        <begin position="294"/>
        <end position="307"/>
    </location>
</feature>
<evidence type="ECO:0000256" key="1">
    <source>
        <dbReference type="SAM" id="MobiDB-lite"/>
    </source>
</evidence>
<feature type="compositionally biased region" description="Basic and acidic residues" evidence="1">
    <location>
        <begin position="263"/>
        <end position="278"/>
    </location>
</feature>
<organism evidence="2 3">
    <name type="scientific">Vespula germanica</name>
    <name type="common">German yellow jacket</name>
    <name type="synonym">Paravespula germanica</name>
    <dbReference type="NCBI Taxonomy" id="30212"/>
    <lineage>
        <taxon>Eukaryota</taxon>
        <taxon>Metazoa</taxon>
        <taxon>Ecdysozoa</taxon>
        <taxon>Arthropoda</taxon>
        <taxon>Hexapoda</taxon>
        <taxon>Insecta</taxon>
        <taxon>Pterygota</taxon>
        <taxon>Neoptera</taxon>
        <taxon>Endopterygota</taxon>
        <taxon>Hymenoptera</taxon>
        <taxon>Apocrita</taxon>
        <taxon>Aculeata</taxon>
        <taxon>Vespoidea</taxon>
        <taxon>Vespidae</taxon>
        <taxon>Vespinae</taxon>
        <taxon>Vespula</taxon>
    </lineage>
</organism>
<feature type="region of interest" description="Disordered" evidence="1">
    <location>
        <begin position="426"/>
        <end position="447"/>
    </location>
</feature>
<feature type="compositionally biased region" description="Basic residues" evidence="1">
    <location>
        <begin position="436"/>
        <end position="445"/>
    </location>
</feature>
<feature type="compositionally biased region" description="Polar residues" evidence="1">
    <location>
        <begin position="237"/>
        <end position="250"/>
    </location>
</feature>
<evidence type="ECO:0000313" key="3">
    <source>
        <dbReference type="Proteomes" id="UP000617340"/>
    </source>
</evidence>
<feature type="compositionally biased region" description="Low complexity" evidence="1">
    <location>
        <begin position="215"/>
        <end position="228"/>
    </location>
</feature>
<feature type="region of interest" description="Disordered" evidence="1">
    <location>
        <begin position="188"/>
        <end position="307"/>
    </location>
</feature>
<name>A0A834U6C1_VESGE</name>
<protein>
    <submittedName>
        <fullName evidence="2">Uncharacterized protein</fullName>
    </submittedName>
</protein>
<feature type="compositionally biased region" description="Low complexity" evidence="1">
    <location>
        <begin position="141"/>
        <end position="165"/>
    </location>
</feature>
<feature type="region of interest" description="Disordered" evidence="1">
    <location>
        <begin position="320"/>
        <end position="347"/>
    </location>
</feature>
<evidence type="ECO:0000313" key="2">
    <source>
        <dbReference type="EMBL" id="KAF7418127.1"/>
    </source>
</evidence>
<gene>
    <name evidence="2" type="ORF">HZH68_000780</name>
</gene>
<dbReference type="Proteomes" id="UP000617340">
    <property type="component" value="Unassembled WGS sequence"/>
</dbReference>
<dbReference type="AlphaFoldDB" id="A0A834U6C1"/>
<accession>A0A834U6C1</accession>
<feature type="compositionally biased region" description="Acidic residues" evidence="1">
    <location>
        <begin position="332"/>
        <end position="347"/>
    </location>
</feature>
<feature type="compositionally biased region" description="Low complexity" evidence="1">
    <location>
        <begin position="191"/>
        <end position="207"/>
    </location>
</feature>
<proteinExistence type="predicted"/>
<reference evidence="2" key="1">
    <citation type="journal article" date="2020" name="G3 (Bethesda)">
        <title>High-Quality Assemblies for Three Invasive Social Wasps from the &lt;i&gt;Vespula&lt;/i&gt; Genus.</title>
        <authorList>
            <person name="Harrop T.W.R."/>
            <person name="Guhlin J."/>
            <person name="McLaughlin G.M."/>
            <person name="Permina E."/>
            <person name="Stockwell P."/>
            <person name="Gilligan J."/>
            <person name="Le Lec M.F."/>
            <person name="Gruber M.A.M."/>
            <person name="Quinn O."/>
            <person name="Lovegrove M."/>
            <person name="Duncan E.J."/>
            <person name="Remnant E.J."/>
            <person name="Van Eeckhoven J."/>
            <person name="Graham B."/>
            <person name="Knapp R.A."/>
            <person name="Langford K.W."/>
            <person name="Kronenberg Z."/>
            <person name="Press M.O."/>
            <person name="Eacker S.M."/>
            <person name="Wilson-Rankin E.E."/>
            <person name="Purcell J."/>
            <person name="Lester P.J."/>
            <person name="Dearden P.K."/>
        </authorList>
    </citation>
    <scope>NUCLEOTIDE SEQUENCE</scope>
    <source>
        <strain evidence="2">Linc-1</strain>
    </source>
</reference>